<organism evidence="2 3">
    <name type="scientific">Cereibacter sphaeroides (strain ATCC 17023 / DSM 158 / JCM 6121 / CCUG 31486 / LMG 2827 / NBRC 12203 / NCIMB 8253 / ATH 2.4.1.)</name>
    <name type="common">Rhodobacter sphaeroides</name>
    <dbReference type="NCBI Taxonomy" id="272943"/>
    <lineage>
        <taxon>Bacteria</taxon>
        <taxon>Pseudomonadati</taxon>
        <taxon>Pseudomonadota</taxon>
        <taxon>Alphaproteobacteria</taxon>
        <taxon>Rhodobacterales</taxon>
        <taxon>Paracoccaceae</taxon>
        <taxon>Cereibacter</taxon>
    </lineage>
</organism>
<evidence type="ECO:0000313" key="2">
    <source>
        <dbReference type="EMBL" id="AGY32471.1"/>
    </source>
</evidence>
<evidence type="ECO:0000256" key="1">
    <source>
        <dbReference type="SAM" id="Phobius"/>
    </source>
</evidence>
<dbReference type="KEGG" id="rsp:RSP_7614"/>
<keyword evidence="1" id="KW-0812">Transmembrane</keyword>
<gene>
    <name evidence="2" type="ORF">RSP_7614</name>
</gene>
<protein>
    <submittedName>
        <fullName evidence="2">Uncharacterized protein</fullName>
    </submittedName>
</protein>
<evidence type="ECO:0000313" key="3">
    <source>
        <dbReference type="Proteomes" id="UP000002703"/>
    </source>
</evidence>
<dbReference type="eggNOG" id="ENOG5034BF9">
    <property type="taxonomic scope" value="Bacteria"/>
</dbReference>
<keyword evidence="1" id="KW-0472">Membrane</keyword>
<dbReference type="Proteomes" id="UP000002703">
    <property type="component" value="Chromosome 2"/>
</dbReference>
<keyword evidence="1" id="KW-1133">Transmembrane helix</keyword>
<keyword evidence="3" id="KW-1185">Reference proteome</keyword>
<accession>U5NMV6</accession>
<feature type="transmembrane region" description="Helical" evidence="1">
    <location>
        <begin position="108"/>
        <end position="129"/>
    </location>
</feature>
<dbReference type="EnsemblBacteria" id="AGY32471">
    <property type="protein sequence ID" value="AGY32471"/>
    <property type="gene ID" value="RSP_7614"/>
</dbReference>
<sequence length="132" mass="13859">MTKTYILNPNPPEFERFLYASVGKDQGGGAVTVLSALARLNLDPWVEAADLANLSRERAATRLGLLLGRGLHGTAPGQDHGALGWELTRLLPEGAGTIVKAGPVSSGAFWVILGAIVILVLMILGGWWGSAT</sequence>
<dbReference type="EMBL" id="CP000144">
    <property type="protein sequence ID" value="AGY32471.1"/>
    <property type="molecule type" value="Genomic_DNA"/>
</dbReference>
<name>U5NMV6_CERS4</name>
<dbReference type="AlphaFoldDB" id="U5NMV6"/>
<proteinExistence type="predicted"/>
<reference evidence="3" key="1">
    <citation type="submission" date="2005-09" db="EMBL/GenBank/DDBJ databases">
        <title>Complete sequence of chromosome 2 of Rhodobacter sphaeroides 2.4.1.</title>
        <authorList>
            <person name="Copeland A."/>
            <person name="Lucas S."/>
            <person name="Lapidus A."/>
            <person name="Barry K."/>
            <person name="Detter J.C."/>
            <person name="Glavina T."/>
            <person name="Hammon N."/>
            <person name="Israni S."/>
            <person name="Pitluck S."/>
            <person name="Richardson P."/>
            <person name="Mackenzie C."/>
            <person name="Choudhary M."/>
            <person name="Larimer F."/>
            <person name="Hauser L.J."/>
            <person name="Land M."/>
            <person name="Donohue T.J."/>
            <person name="Kaplan S."/>
        </authorList>
    </citation>
    <scope>NUCLEOTIDE SEQUENCE [LARGE SCALE GENOMIC DNA]</scope>
    <source>
        <strain evidence="3">ATCC 17023 / DSM 158 / JCM 6121 / CCUG 31486 / LMG 2827 / NBRC 12203 / NCIMB 8253 / ATH 2.4.1.</strain>
    </source>
</reference>
<dbReference type="OrthoDB" id="7283160at2"/>